<feature type="transmembrane region" description="Helical" evidence="7">
    <location>
        <begin position="152"/>
        <end position="171"/>
    </location>
</feature>
<keyword evidence="6 7" id="KW-0472">Membrane</keyword>
<dbReference type="Pfam" id="PF13440">
    <property type="entry name" value="Polysacc_synt_3"/>
    <property type="match status" value="1"/>
</dbReference>
<comment type="subcellular location">
    <subcellularLocation>
        <location evidence="1">Cell membrane</location>
        <topology evidence="1">Multi-pass membrane protein</topology>
    </subcellularLocation>
</comment>
<evidence type="ECO:0000256" key="4">
    <source>
        <dbReference type="ARBA" id="ARBA00022692"/>
    </source>
</evidence>
<feature type="transmembrane region" description="Helical" evidence="7">
    <location>
        <begin position="121"/>
        <end position="140"/>
    </location>
</feature>
<sequence length="484" mass="54605">MQENISLKEIKEKSGQGVTWVGGVEVLIRGVQFGATVTLARLLMPEDFGLISIAFIFTQFSYVLFDFGLGSALIQKKDLSDSHFSTVFWSYLALAFVFASLVLVLAGPVAVYFRMPQVGNILKVLSAIFFLYALNAIPFIRLMKDIRFKQLTLAQLASVMVYAMVAIGMAFMGYGVWSFVFGSLSEQFILILLLYKITGWRPKFYFNREQIIELFRFGKNVLATRLLSYFNLNAPQFAIGKILGTGPLGYYSVAFQMVEIPVQRISKNVLKVMFPAFSKLQDQEQDYVHMYRRTVYYLAIIVFPVFAGLYVIAPAFIRAFYGGKWQAVVAPLQILTLVGLFRSLMMNNSLVFLSKGKPYVDSLLNLGYALLLVPFLFLVTPLGLLKVTVLLAVFTFVLFVSGQIVSARILGVSFGSLVILYRVPLLGILGFLALIKWLEPLYFHRLSSWLQMLVYIGIAVPVYMIVVMLQDRQVFKKIKGLLHS</sequence>
<evidence type="ECO:0000256" key="5">
    <source>
        <dbReference type="ARBA" id="ARBA00022989"/>
    </source>
</evidence>
<feature type="transmembrane region" description="Helical" evidence="7">
    <location>
        <begin position="177"/>
        <end position="195"/>
    </location>
</feature>
<evidence type="ECO:0000256" key="6">
    <source>
        <dbReference type="ARBA" id="ARBA00023136"/>
    </source>
</evidence>
<dbReference type="PANTHER" id="PTHR30250">
    <property type="entry name" value="PST FAMILY PREDICTED COLANIC ACID TRANSPORTER"/>
    <property type="match status" value="1"/>
</dbReference>
<feature type="transmembrane region" description="Helical" evidence="7">
    <location>
        <begin position="389"/>
        <end position="407"/>
    </location>
</feature>
<feature type="transmembrane region" description="Helical" evidence="7">
    <location>
        <begin position="419"/>
        <end position="437"/>
    </location>
</feature>
<protein>
    <submittedName>
        <fullName evidence="8">Lipopolysaccharide biosynthesis protein</fullName>
    </submittedName>
</protein>
<reference evidence="8" key="1">
    <citation type="journal article" date="2020" name="mSystems">
        <title>Genome- and Community-Level Interaction Insights into Carbon Utilization and Element Cycling Functions of Hydrothermarchaeota in Hydrothermal Sediment.</title>
        <authorList>
            <person name="Zhou Z."/>
            <person name="Liu Y."/>
            <person name="Xu W."/>
            <person name="Pan J."/>
            <person name="Luo Z.H."/>
            <person name="Li M."/>
        </authorList>
    </citation>
    <scope>NUCLEOTIDE SEQUENCE [LARGE SCALE GENOMIC DNA]</scope>
    <source>
        <strain evidence="8">HyVt-577</strain>
    </source>
</reference>
<dbReference type="Proteomes" id="UP000885779">
    <property type="component" value="Unassembled WGS sequence"/>
</dbReference>
<feature type="transmembrane region" description="Helical" evidence="7">
    <location>
        <begin position="362"/>
        <end position="383"/>
    </location>
</feature>
<accession>A0A7V4TZX0</accession>
<dbReference type="GO" id="GO:0005886">
    <property type="term" value="C:plasma membrane"/>
    <property type="evidence" value="ECO:0007669"/>
    <property type="project" value="UniProtKB-SubCell"/>
</dbReference>
<comment type="caution">
    <text evidence="8">The sequence shown here is derived from an EMBL/GenBank/DDBJ whole genome shotgun (WGS) entry which is preliminary data.</text>
</comment>
<keyword evidence="4 7" id="KW-0812">Transmembrane</keyword>
<name>A0A7V4TZX0_CALAY</name>
<organism evidence="8">
    <name type="scientific">Caldithrix abyssi</name>
    <dbReference type="NCBI Taxonomy" id="187145"/>
    <lineage>
        <taxon>Bacteria</taxon>
        <taxon>Pseudomonadati</taxon>
        <taxon>Calditrichota</taxon>
        <taxon>Calditrichia</taxon>
        <taxon>Calditrichales</taxon>
        <taxon>Calditrichaceae</taxon>
        <taxon>Caldithrix</taxon>
    </lineage>
</organism>
<feature type="transmembrane region" description="Helical" evidence="7">
    <location>
        <begin position="295"/>
        <end position="317"/>
    </location>
</feature>
<dbReference type="InterPro" id="IPR050833">
    <property type="entry name" value="Poly_Biosynth_Transport"/>
</dbReference>
<dbReference type="CDD" id="cd13127">
    <property type="entry name" value="MATE_tuaB_like"/>
    <property type="match status" value="1"/>
</dbReference>
<proteinExistence type="inferred from homology"/>
<keyword evidence="3" id="KW-1003">Cell membrane</keyword>
<dbReference type="PANTHER" id="PTHR30250:SF10">
    <property type="entry name" value="LIPOPOLYSACCHARIDE BIOSYNTHESIS PROTEIN WZXC"/>
    <property type="match status" value="1"/>
</dbReference>
<evidence type="ECO:0000256" key="3">
    <source>
        <dbReference type="ARBA" id="ARBA00022475"/>
    </source>
</evidence>
<dbReference type="AlphaFoldDB" id="A0A7V4TZX0"/>
<feature type="transmembrane region" description="Helical" evidence="7">
    <location>
        <begin position="449"/>
        <end position="469"/>
    </location>
</feature>
<evidence type="ECO:0000313" key="8">
    <source>
        <dbReference type="EMBL" id="HGY54717.1"/>
    </source>
</evidence>
<gene>
    <name evidence="8" type="ORF">ENK44_03355</name>
</gene>
<comment type="similarity">
    <text evidence="2">Belongs to the polysaccharide synthase family.</text>
</comment>
<evidence type="ECO:0000256" key="7">
    <source>
        <dbReference type="SAM" id="Phobius"/>
    </source>
</evidence>
<keyword evidence="5 7" id="KW-1133">Transmembrane helix</keyword>
<evidence type="ECO:0000256" key="2">
    <source>
        <dbReference type="ARBA" id="ARBA00007430"/>
    </source>
</evidence>
<dbReference type="EMBL" id="DRQG01000029">
    <property type="protein sequence ID" value="HGY54717.1"/>
    <property type="molecule type" value="Genomic_DNA"/>
</dbReference>
<feature type="transmembrane region" description="Helical" evidence="7">
    <location>
        <begin position="86"/>
        <end position="115"/>
    </location>
</feature>
<feature type="transmembrane region" description="Helical" evidence="7">
    <location>
        <begin position="48"/>
        <end position="74"/>
    </location>
</feature>
<evidence type="ECO:0000256" key="1">
    <source>
        <dbReference type="ARBA" id="ARBA00004651"/>
    </source>
</evidence>